<gene>
    <name evidence="2" type="ORF">GCM10022242_04680</name>
</gene>
<dbReference type="PANTHER" id="PTHR35908">
    <property type="entry name" value="HYPOTHETICAL FUSION PROTEIN"/>
    <property type="match status" value="1"/>
</dbReference>
<dbReference type="InterPro" id="IPR041581">
    <property type="entry name" value="Glyoxalase_6"/>
</dbReference>
<accession>A0ABP7HY81</accession>
<proteinExistence type="predicted"/>
<comment type="caution">
    <text evidence="2">The sequence shown here is derived from an EMBL/GenBank/DDBJ whole genome shotgun (WGS) entry which is preliminary data.</text>
</comment>
<evidence type="ECO:0000259" key="1">
    <source>
        <dbReference type="Pfam" id="PF18029"/>
    </source>
</evidence>
<sequence>MTVNWLTAFLDLAPASYDAGVGFWAALTDDDVSPSRGVEGEFATLLPSDGDAYLRVQRLGRGPDGLHLDLHVDDPRDAAERAVGLGAREVADLGYYVMASPGGFTFCLVPGAGGERARPSVWPGGQVSALDQVCVDVPAARFDAECAFWAALTGWELRGAGEHTEFRSLARPPEQPLRILLQELGADDPGDAVRGHLDWACTDRPAETDRHAALGATVEEVREGWTVLVDPTGRRYCITDRDPGTGLLSAEPRRFGA</sequence>
<evidence type="ECO:0000313" key="2">
    <source>
        <dbReference type="EMBL" id="GAA3804449.1"/>
    </source>
</evidence>
<dbReference type="InterPro" id="IPR029068">
    <property type="entry name" value="Glyas_Bleomycin-R_OHBP_Dase"/>
</dbReference>
<dbReference type="RefSeq" id="WP_344772179.1">
    <property type="nucleotide sequence ID" value="NZ_BAABAH010000001.1"/>
</dbReference>
<protein>
    <recommendedName>
        <fullName evidence="1">Glyoxalase-like domain-containing protein</fullName>
    </recommendedName>
</protein>
<feature type="domain" description="Glyoxalase-like" evidence="1">
    <location>
        <begin position="15"/>
        <end position="109"/>
    </location>
</feature>
<name>A0ABP7HY81_9ACTN</name>
<dbReference type="SUPFAM" id="SSF54593">
    <property type="entry name" value="Glyoxalase/Bleomycin resistance protein/Dihydroxybiphenyl dioxygenase"/>
    <property type="match status" value="2"/>
</dbReference>
<dbReference type="Gene3D" id="3.10.180.10">
    <property type="entry name" value="2,3-Dihydroxybiphenyl 1,2-Dioxygenase, domain 1"/>
    <property type="match status" value="2"/>
</dbReference>
<feature type="domain" description="Glyoxalase-like" evidence="1">
    <location>
        <begin position="132"/>
        <end position="239"/>
    </location>
</feature>
<evidence type="ECO:0000313" key="3">
    <source>
        <dbReference type="Proteomes" id="UP001501821"/>
    </source>
</evidence>
<keyword evidence="3" id="KW-1185">Reference proteome</keyword>
<dbReference type="PANTHER" id="PTHR35908:SF1">
    <property type="entry name" value="CONSERVED PROTEIN"/>
    <property type="match status" value="1"/>
</dbReference>
<dbReference type="CDD" id="cd06587">
    <property type="entry name" value="VOC"/>
    <property type="match status" value="1"/>
</dbReference>
<dbReference type="Pfam" id="PF18029">
    <property type="entry name" value="Glyoxalase_6"/>
    <property type="match status" value="2"/>
</dbReference>
<dbReference type="EMBL" id="BAABAH010000001">
    <property type="protein sequence ID" value="GAA3804449.1"/>
    <property type="molecule type" value="Genomic_DNA"/>
</dbReference>
<organism evidence="2 3">
    <name type="scientific">Nocardioides panacisoli</name>
    <dbReference type="NCBI Taxonomy" id="627624"/>
    <lineage>
        <taxon>Bacteria</taxon>
        <taxon>Bacillati</taxon>
        <taxon>Actinomycetota</taxon>
        <taxon>Actinomycetes</taxon>
        <taxon>Propionibacteriales</taxon>
        <taxon>Nocardioidaceae</taxon>
        <taxon>Nocardioides</taxon>
    </lineage>
</organism>
<reference evidence="3" key="1">
    <citation type="journal article" date="2019" name="Int. J. Syst. Evol. Microbiol.">
        <title>The Global Catalogue of Microorganisms (GCM) 10K type strain sequencing project: providing services to taxonomists for standard genome sequencing and annotation.</title>
        <authorList>
            <consortium name="The Broad Institute Genomics Platform"/>
            <consortium name="The Broad Institute Genome Sequencing Center for Infectious Disease"/>
            <person name="Wu L."/>
            <person name="Ma J."/>
        </authorList>
    </citation>
    <scope>NUCLEOTIDE SEQUENCE [LARGE SCALE GENOMIC DNA]</scope>
    <source>
        <strain evidence="3">JCM 16953</strain>
    </source>
</reference>
<dbReference type="Proteomes" id="UP001501821">
    <property type="component" value="Unassembled WGS sequence"/>
</dbReference>